<sequence>MVATPLVLGRAGLVSRPGGDGLVLDRGRRPPPRRPVRPEGSAVTADVVELTEQSTEDVARARAARIRQGMRTFLETVAELALAWERRDWQTLGYSGWQSYLDAEFGAERLKVPTVLRQQAVEILRAAFMSQRAIAAALGVGQSTVRDDLALLSGSTQLPDRIKSLDGRDLPATRPTP</sequence>
<reference evidence="2 3" key="1">
    <citation type="submission" date="2018-01" db="EMBL/GenBank/DDBJ databases">
        <title>Draft genome sequence of Jishengella sp. NA12.</title>
        <authorList>
            <person name="Sahin N."/>
            <person name="Ay H."/>
            <person name="Saygin H."/>
        </authorList>
    </citation>
    <scope>NUCLEOTIDE SEQUENCE [LARGE SCALE GENOMIC DNA]</scope>
    <source>
        <strain evidence="2 3">NA12</strain>
    </source>
</reference>
<dbReference type="Proteomes" id="UP000248924">
    <property type="component" value="Unassembled WGS sequence"/>
</dbReference>
<comment type="caution">
    <text evidence="2">The sequence shown here is derived from an EMBL/GenBank/DDBJ whole genome shotgun (WGS) entry which is preliminary data.</text>
</comment>
<evidence type="ECO:0000313" key="3">
    <source>
        <dbReference type="Proteomes" id="UP000248924"/>
    </source>
</evidence>
<accession>A0A2W2DX43</accession>
<feature type="non-terminal residue" evidence="2">
    <location>
        <position position="177"/>
    </location>
</feature>
<protein>
    <submittedName>
        <fullName evidence="2">Uncharacterized protein</fullName>
    </submittedName>
</protein>
<evidence type="ECO:0000313" key="2">
    <source>
        <dbReference type="EMBL" id="PZG15073.1"/>
    </source>
</evidence>
<dbReference type="RefSeq" id="WP_199523826.1">
    <property type="nucleotide sequence ID" value="NZ_POTY01000134.1"/>
</dbReference>
<dbReference type="EMBL" id="POTY01000134">
    <property type="protein sequence ID" value="PZG15073.1"/>
    <property type="molecule type" value="Genomic_DNA"/>
</dbReference>
<dbReference type="AlphaFoldDB" id="A0A2W2DX43"/>
<keyword evidence="3" id="KW-1185">Reference proteome</keyword>
<gene>
    <name evidence="2" type="ORF">C1I95_20410</name>
</gene>
<evidence type="ECO:0000256" key="1">
    <source>
        <dbReference type="SAM" id="MobiDB-lite"/>
    </source>
</evidence>
<feature type="region of interest" description="Disordered" evidence="1">
    <location>
        <begin position="19"/>
        <end position="43"/>
    </location>
</feature>
<organism evidence="2 3">
    <name type="scientific">Micromonospora craterilacus</name>
    <dbReference type="NCBI Taxonomy" id="1655439"/>
    <lineage>
        <taxon>Bacteria</taxon>
        <taxon>Bacillati</taxon>
        <taxon>Actinomycetota</taxon>
        <taxon>Actinomycetes</taxon>
        <taxon>Micromonosporales</taxon>
        <taxon>Micromonosporaceae</taxon>
        <taxon>Micromonospora</taxon>
    </lineage>
</organism>
<name>A0A2W2DX43_9ACTN</name>
<proteinExistence type="predicted"/>